<dbReference type="InterPro" id="IPR025394">
    <property type="entry name" value="DUF4127"/>
</dbReference>
<dbReference type="Pfam" id="PF13552">
    <property type="entry name" value="DUF4127"/>
    <property type="match status" value="1"/>
</dbReference>
<dbReference type="OrthoDB" id="9789552at2"/>
<dbReference type="STRING" id="237679.SAMN04488072_101432"/>
<evidence type="ECO:0000256" key="1">
    <source>
        <dbReference type="SAM" id="SignalP"/>
    </source>
</evidence>
<proteinExistence type="predicted"/>
<keyword evidence="1" id="KW-0732">Signal</keyword>
<organism evidence="2 3">
    <name type="scientific">Lentibacillus halodurans</name>
    <dbReference type="NCBI Taxonomy" id="237679"/>
    <lineage>
        <taxon>Bacteria</taxon>
        <taxon>Bacillati</taxon>
        <taxon>Bacillota</taxon>
        <taxon>Bacilli</taxon>
        <taxon>Bacillales</taxon>
        <taxon>Bacillaceae</taxon>
        <taxon>Lentibacillus</taxon>
    </lineage>
</organism>
<protein>
    <recommendedName>
        <fullName evidence="4">DUF4127 family protein</fullName>
    </recommendedName>
</protein>
<dbReference type="EMBL" id="FOJW01000001">
    <property type="protein sequence ID" value="SFA75938.1"/>
    <property type="molecule type" value="Genomic_DNA"/>
</dbReference>
<reference evidence="2 3" key="1">
    <citation type="submission" date="2016-10" db="EMBL/GenBank/DDBJ databases">
        <authorList>
            <person name="de Groot N.N."/>
        </authorList>
    </citation>
    <scope>NUCLEOTIDE SEQUENCE [LARGE SCALE GENOMIC DNA]</scope>
    <source>
        <strain evidence="2 3">CGMCC 1.3702</strain>
    </source>
</reference>
<evidence type="ECO:0000313" key="3">
    <source>
        <dbReference type="Proteomes" id="UP000198642"/>
    </source>
</evidence>
<gene>
    <name evidence="2" type="ORF">SAMN04488072_101432</name>
</gene>
<keyword evidence="3" id="KW-1185">Reference proteome</keyword>
<dbReference type="Proteomes" id="UP000198642">
    <property type="component" value="Unassembled WGS sequence"/>
</dbReference>
<evidence type="ECO:0008006" key="4">
    <source>
        <dbReference type="Google" id="ProtNLM"/>
    </source>
</evidence>
<name>A0A1I0VIB2_9BACI</name>
<feature type="signal peptide" evidence="1">
    <location>
        <begin position="1"/>
        <end position="25"/>
    </location>
</feature>
<dbReference type="AlphaFoldDB" id="A0A1I0VIB2"/>
<accession>A0A1I0VIB2</accession>
<evidence type="ECO:0000313" key="2">
    <source>
        <dbReference type="EMBL" id="SFA75938.1"/>
    </source>
</evidence>
<feature type="chain" id="PRO_5011704046" description="DUF4127 family protein" evidence="1">
    <location>
        <begin position="26"/>
        <end position="549"/>
    </location>
</feature>
<dbReference type="RefSeq" id="WP_090232859.1">
    <property type="nucleotide sequence ID" value="NZ_FOJW01000001.1"/>
</dbReference>
<sequence length="549" mass="62188">MKFFRMGLVLILAVFVFFSVNSVSANGSKPGLANLMMIPLDDRPANLYFPEKVGKSAGVNVINPPEEMIGYYNTPGNSEEVGQWVVENSDQADGFVISTSMLAYGGLIASRTGVKSLEEAMENIQNIKELKEKHPDKPVYVYDTIQRLAVTAISEESREYYDLIREWAILYDKVHNLGMEEDRERLEELEHIIPESVLNDYLEARERNHEVNKQLIDWAEKGYIDYLVLAQDDANPYGLHRAEREILSDKVKSDGLENKVAIFPGADEVDVVLVSRFASQFYRKSSSFYVEYGGIDGADWVAPLEDTPFDENVAKHIESAGGVMTEDEDGADIHLLLNTPSEETSRREADINGMIDRVNEWVAEDNQVAIGDVLSVNRADEPFVKGLANQVDLTKIRAYSGWNTAGNALGITVGHAAAREAFLSQKSGFGVPYYKETAEAHYEFLLHRYAMDQGYKNVVKPEADEFITEIGANPWQLDDDYDTVNQFVRDSLKNQTEMWYKQYFKGKEVYLGSRGKKDFHTTIGNLERLQVELPWPRTFETELEPDLEF</sequence>